<dbReference type="Proteomes" id="UP001558613">
    <property type="component" value="Unassembled WGS sequence"/>
</dbReference>
<reference evidence="1 2" key="1">
    <citation type="submission" date="2023-09" db="EMBL/GenBank/DDBJ databases">
        <authorList>
            <person name="Wang M."/>
        </authorList>
    </citation>
    <scope>NUCLEOTIDE SEQUENCE [LARGE SCALE GENOMIC DNA]</scope>
    <source>
        <strain evidence="1">GT-2023</strain>
        <tissue evidence="1">Liver</tissue>
    </source>
</reference>
<sequence length="101" mass="10772">MDRVTAYAVNTSGMFLLLSSGPGRGKDETTGGEMLPGQTLPPAKLFPIIISTTTGNERRNPFISGLPQMLLYYLEATARQRMGFASLTSVLANSFATNGAN</sequence>
<accession>A0ABR3LGZ9</accession>
<proteinExistence type="predicted"/>
<gene>
    <name evidence="1" type="ORF">QQF64_018760</name>
</gene>
<comment type="caution">
    <text evidence="1">The sequence shown here is derived from an EMBL/GenBank/DDBJ whole genome shotgun (WGS) entry which is preliminary data.</text>
</comment>
<name>A0ABR3LGZ9_9TELE</name>
<organism evidence="1 2">
    <name type="scientific">Cirrhinus molitorella</name>
    <name type="common">mud carp</name>
    <dbReference type="NCBI Taxonomy" id="172907"/>
    <lineage>
        <taxon>Eukaryota</taxon>
        <taxon>Metazoa</taxon>
        <taxon>Chordata</taxon>
        <taxon>Craniata</taxon>
        <taxon>Vertebrata</taxon>
        <taxon>Euteleostomi</taxon>
        <taxon>Actinopterygii</taxon>
        <taxon>Neopterygii</taxon>
        <taxon>Teleostei</taxon>
        <taxon>Ostariophysi</taxon>
        <taxon>Cypriniformes</taxon>
        <taxon>Cyprinidae</taxon>
        <taxon>Labeoninae</taxon>
        <taxon>Labeonini</taxon>
        <taxon>Cirrhinus</taxon>
    </lineage>
</organism>
<protein>
    <submittedName>
        <fullName evidence="1">Uncharacterized protein</fullName>
    </submittedName>
</protein>
<evidence type="ECO:0000313" key="1">
    <source>
        <dbReference type="EMBL" id="KAL1250964.1"/>
    </source>
</evidence>
<dbReference type="EMBL" id="JAYMGO010000022">
    <property type="protein sequence ID" value="KAL1250964.1"/>
    <property type="molecule type" value="Genomic_DNA"/>
</dbReference>
<evidence type="ECO:0000313" key="2">
    <source>
        <dbReference type="Proteomes" id="UP001558613"/>
    </source>
</evidence>
<keyword evidence="2" id="KW-1185">Reference proteome</keyword>